<dbReference type="SMART" id="SM00479">
    <property type="entry name" value="EXOIII"/>
    <property type="match status" value="1"/>
</dbReference>
<dbReference type="AlphaFoldDB" id="A0A0K6GZ08"/>
<dbReference type="Pfam" id="PF00929">
    <property type="entry name" value="RNase_T"/>
    <property type="match status" value="1"/>
</dbReference>
<evidence type="ECO:0000259" key="4">
    <source>
        <dbReference type="SMART" id="SM00479"/>
    </source>
</evidence>
<organism evidence="5 6">
    <name type="scientific">Pseudidiomarina woesei</name>
    <dbReference type="NCBI Taxonomy" id="1381080"/>
    <lineage>
        <taxon>Bacteria</taxon>
        <taxon>Pseudomonadati</taxon>
        <taxon>Pseudomonadota</taxon>
        <taxon>Gammaproteobacteria</taxon>
        <taxon>Alteromonadales</taxon>
        <taxon>Idiomarinaceae</taxon>
        <taxon>Pseudidiomarina</taxon>
    </lineage>
</organism>
<dbReference type="OrthoDB" id="5497329at2"/>
<keyword evidence="1" id="KW-0540">Nuclease</keyword>
<evidence type="ECO:0000256" key="3">
    <source>
        <dbReference type="ARBA" id="ARBA00022839"/>
    </source>
</evidence>
<dbReference type="InterPro" id="IPR012337">
    <property type="entry name" value="RNaseH-like_sf"/>
</dbReference>
<dbReference type="GO" id="GO:0006259">
    <property type="term" value="P:DNA metabolic process"/>
    <property type="evidence" value="ECO:0007669"/>
    <property type="project" value="UniProtKB-ARBA"/>
</dbReference>
<dbReference type="Proteomes" id="UP000182598">
    <property type="component" value="Unassembled WGS sequence"/>
</dbReference>
<keyword evidence="3 5" id="KW-0269">Exonuclease</keyword>
<evidence type="ECO:0000256" key="1">
    <source>
        <dbReference type="ARBA" id="ARBA00022722"/>
    </source>
</evidence>
<dbReference type="RefSeq" id="WP_055438437.1">
    <property type="nucleotide sequence ID" value="NZ_CYHB01000001.1"/>
</dbReference>
<keyword evidence="2" id="KW-0378">Hydrolase</keyword>
<accession>A0A0K6GZ08</accession>
<dbReference type="PANTHER" id="PTHR30231">
    <property type="entry name" value="DNA POLYMERASE III SUBUNIT EPSILON"/>
    <property type="match status" value="1"/>
</dbReference>
<dbReference type="CDD" id="cd06127">
    <property type="entry name" value="DEDDh"/>
    <property type="match status" value="1"/>
</dbReference>
<keyword evidence="6" id="KW-1185">Reference proteome</keyword>
<evidence type="ECO:0000313" key="6">
    <source>
        <dbReference type="Proteomes" id="UP000182598"/>
    </source>
</evidence>
<name>A0A0K6GZ08_9GAMM</name>
<protein>
    <submittedName>
        <fullName evidence="5">DNA polymerase III, epsilon subunit or related 3'-5' exonuclease</fullName>
    </submittedName>
</protein>
<dbReference type="Gene3D" id="3.30.420.10">
    <property type="entry name" value="Ribonuclease H-like superfamily/Ribonuclease H"/>
    <property type="match status" value="1"/>
</dbReference>
<dbReference type="PANTHER" id="PTHR30231:SF4">
    <property type="entry name" value="PROTEIN NEN2"/>
    <property type="match status" value="1"/>
</dbReference>
<dbReference type="GO" id="GO:0005829">
    <property type="term" value="C:cytosol"/>
    <property type="evidence" value="ECO:0007669"/>
    <property type="project" value="TreeGrafter"/>
</dbReference>
<evidence type="ECO:0000256" key="2">
    <source>
        <dbReference type="ARBA" id="ARBA00022801"/>
    </source>
</evidence>
<dbReference type="SUPFAM" id="SSF53098">
    <property type="entry name" value="Ribonuclease H-like"/>
    <property type="match status" value="1"/>
</dbReference>
<dbReference type="GO" id="GO:0003676">
    <property type="term" value="F:nucleic acid binding"/>
    <property type="evidence" value="ECO:0007669"/>
    <property type="project" value="InterPro"/>
</dbReference>
<reference evidence="6" key="1">
    <citation type="submission" date="2015-08" db="EMBL/GenBank/DDBJ databases">
        <authorList>
            <person name="Varghese N."/>
        </authorList>
    </citation>
    <scope>NUCLEOTIDE SEQUENCE [LARGE SCALE GENOMIC DNA]</scope>
    <source>
        <strain evidence="6">DSM 27808</strain>
    </source>
</reference>
<feature type="domain" description="Exonuclease" evidence="4">
    <location>
        <begin position="22"/>
        <end position="193"/>
    </location>
</feature>
<proteinExistence type="predicted"/>
<dbReference type="EMBL" id="CYHB01000001">
    <property type="protein sequence ID" value="CUA83854.1"/>
    <property type="molecule type" value="Genomic_DNA"/>
</dbReference>
<sequence length="193" mass="22343">MGNLKRWIKRWLQRNKPWTEHTYVALDVESSGLDPRSDQLLAVAWVVIKPPVIDYASGRYYLIKHDQTELKQSPVVHGLVSKDFIDPTEPAEVLRELAKVLKDNILVCHYIQLDWGFLQHAAKQHGIKLEPLARFDTLAYEAQRLKRHQHHIARGELTLNACRTRYGLPEYNAHHAFSDAIACGELMLAQRYK</sequence>
<dbReference type="InterPro" id="IPR036397">
    <property type="entry name" value="RNaseH_sf"/>
</dbReference>
<dbReference type="InterPro" id="IPR013520">
    <property type="entry name" value="Ribonucl_H"/>
</dbReference>
<evidence type="ECO:0000313" key="5">
    <source>
        <dbReference type="EMBL" id="CUA83854.1"/>
    </source>
</evidence>
<gene>
    <name evidence="5" type="ORF">Ga0061064_0791</name>
</gene>
<dbReference type="GO" id="GO:0008408">
    <property type="term" value="F:3'-5' exonuclease activity"/>
    <property type="evidence" value="ECO:0007669"/>
    <property type="project" value="TreeGrafter"/>
</dbReference>